<accession>A0A6A4HPQ2</accession>
<feature type="transmembrane region" description="Helical" evidence="1">
    <location>
        <begin position="190"/>
        <end position="211"/>
    </location>
</feature>
<feature type="transmembrane region" description="Helical" evidence="1">
    <location>
        <begin position="54"/>
        <end position="76"/>
    </location>
</feature>
<gene>
    <name evidence="3" type="ORF">BT96DRAFT_994585</name>
</gene>
<sequence>MDVDNDSESQLLVLTWNLARCSNEIRRSLAILIWEFLLSFEDERQLFWDKPWTLVSYLFYLSRYVAIFVAFFGVLVSTTLEVTDQLYVIPLWANLSLNPPDVSLGLNQIWLIIEGFCGMISCWSVQIILQLRLYALYERSIKIKRILFSTFAAEAAIVIVIFIIGATRGTAVADFSGNQSRCKVVDVPEWMWAFWATLVGYECILCTLVVFKAYERASIMHDEKNPITSWSGLQNILIRDSVIYYVGICMIYIANMSFWIKALPETFDLATSIAVVYPSLIGCRLMINIRRVYYKPLSQIPLTPSDVSLPLILQ</sequence>
<dbReference type="Proteomes" id="UP000799118">
    <property type="component" value="Unassembled WGS sequence"/>
</dbReference>
<evidence type="ECO:0000313" key="3">
    <source>
        <dbReference type="EMBL" id="KAE9398765.1"/>
    </source>
</evidence>
<feature type="domain" description="DUF6533" evidence="2">
    <location>
        <begin position="28"/>
        <end position="68"/>
    </location>
</feature>
<feature type="transmembrane region" description="Helical" evidence="1">
    <location>
        <begin position="266"/>
        <end position="287"/>
    </location>
</feature>
<dbReference type="InterPro" id="IPR045340">
    <property type="entry name" value="DUF6533"/>
</dbReference>
<keyword evidence="1" id="KW-0472">Membrane</keyword>
<organism evidence="3 4">
    <name type="scientific">Gymnopus androsaceus JB14</name>
    <dbReference type="NCBI Taxonomy" id="1447944"/>
    <lineage>
        <taxon>Eukaryota</taxon>
        <taxon>Fungi</taxon>
        <taxon>Dikarya</taxon>
        <taxon>Basidiomycota</taxon>
        <taxon>Agaricomycotina</taxon>
        <taxon>Agaricomycetes</taxon>
        <taxon>Agaricomycetidae</taxon>
        <taxon>Agaricales</taxon>
        <taxon>Marasmiineae</taxon>
        <taxon>Omphalotaceae</taxon>
        <taxon>Gymnopus</taxon>
    </lineage>
</organism>
<feature type="transmembrane region" description="Helical" evidence="1">
    <location>
        <begin position="242"/>
        <end position="260"/>
    </location>
</feature>
<feature type="transmembrane region" description="Helical" evidence="1">
    <location>
        <begin position="146"/>
        <end position="170"/>
    </location>
</feature>
<dbReference type="EMBL" id="ML769478">
    <property type="protein sequence ID" value="KAE9398765.1"/>
    <property type="molecule type" value="Genomic_DNA"/>
</dbReference>
<dbReference type="Pfam" id="PF20151">
    <property type="entry name" value="DUF6533"/>
    <property type="match status" value="1"/>
</dbReference>
<keyword evidence="1" id="KW-0812">Transmembrane</keyword>
<evidence type="ECO:0000256" key="1">
    <source>
        <dbReference type="SAM" id="Phobius"/>
    </source>
</evidence>
<reference evidence="3" key="1">
    <citation type="journal article" date="2019" name="Environ. Microbiol.">
        <title>Fungal ecological strategies reflected in gene transcription - a case study of two litter decomposers.</title>
        <authorList>
            <person name="Barbi F."/>
            <person name="Kohler A."/>
            <person name="Barry K."/>
            <person name="Baskaran P."/>
            <person name="Daum C."/>
            <person name="Fauchery L."/>
            <person name="Ihrmark K."/>
            <person name="Kuo A."/>
            <person name="LaButti K."/>
            <person name="Lipzen A."/>
            <person name="Morin E."/>
            <person name="Grigoriev I.V."/>
            <person name="Henrissat B."/>
            <person name="Lindahl B."/>
            <person name="Martin F."/>
        </authorList>
    </citation>
    <scope>NUCLEOTIDE SEQUENCE</scope>
    <source>
        <strain evidence="3">JB14</strain>
    </source>
</reference>
<proteinExistence type="predicted"/>
<keyword evidence="4" id="KW-1185">Reference proteome</keyword>
<name>A0A6A4HPQ2_9AGAR</name>
<dbReference type="AlphaFoldDB" id="A0A6A4HPQ2"/>
<dbReference type="OrthoDB" id="3349377at2759"/>
<feature type="transmembrane region" description="Helical" evidence="1">
    <location>
        <begin position="109"/>
        <end position="134"/>
    </location>
</feature>
<evidence type="ECO:0000259" key="2">
    <source>
        <dbReference type="Pfam" id="PF20151"/>
    </source>
</evidence>
<evidence type="ECO:0000313" key="4">
    <source>
        <dbReference type="Proteomes" id="UP000799118"/>
    </source>
</evidence>
<protein>
    <recommendedName>
        <fullName evidence="2">DUF6533 domain-containing protein</fullName>
    </recommendedName>
</protein>
<keyword evidence="1" id="KW-1133">Transmembrane helix</keyword>